<protein>
    <submittedName>
        <fullName evidence="2">Uncharacterized protein</fullName>
    </submittedName>
</protein>
<keyword evidence="1" id="KW-0175">Coiled coil</keyword>
<accession>A0A6N6RKY7</accession>
<comment type="caution">
    <text evidence="2">The sequence shown here is derived from an EMBL/GenBank/DDBJ whole genome shotgun (WGS) entry which is preliminary data.</text>
</comment>
<gene>
    <name evidence="2" type="ORF">F8C67_07420</name>
</gene>
<dbReference type="Proteomes" id="UP000468650">
    <property type="component" value="Unassembled WGS sequence"/>
</dbReference>
<dbReference type="EMBL" id="WBVO01000005">
    <property type="protein sequence ID" value="KAB2810057.1"/>
    <property type="molecule type" value="Genomic_DNA"/>
</dbReference>
<dbReference type="RefSeq" id="WP_151667201.1">
    <property type="nucleotide sequence ID" value="NZ_WBVO01000005.1"/>
</dbReference>
<dbReference type="AlphaFoldDB" id="A0A6N6RKY7"/>
<reference evidence="2 3" key="1">
    <citation type="submission" date="2019-09" db="EMBL/GenBank/DDBJ databases">
        <title>Genomes of family Cryomorphaceae.</title>
        <authorList>
            <person name="Bowman J.P."/>
        </authorList>
    </citation>
    <scope>NUCLEOTIDE SEQUENCE [LARGE SCALE GENOMIC DNA]</scope>
    <source>
        <strain evidence="2 3">LMG 25704</strain>
    </source>
</reference>
<proteinExistence type="predicted"/>
<organism evidence="2 3">
    <name type="scientific">Phaeocystidibacter luteus</name>
    <dbReference type="NCBI Taxonomy" id="911197"/>
    <lineage>
        <taxon>Bacteria</taxon>
        <taxon>Pseudomonadati</taxon>
        <taxon>Bacteroidota</taxon>
        <taxon>Flavobacteriia</taxon>
        <taxon>Flavobacteriales</taxon>
        <taxon>Phaeocystidibacteraceae</taxon>
        <taxon>Phaeocystidibacter</taxon>
    </lineage>
</organism>
<evidence type="ECO:0000313" key="3">
    <source>
        <dbReference type="Proteomes" id="UP000468650"/>
    </source>
</evidence>
<keyword evidence="3" id="KW-1185">Reference proteome</keyword>
<evidence type="ECO:0000313" key="2">
    <source>
        <dbReference type="EMBL" id="KAB2810057.1"/>
    </source>
</evidence>
<name>A0A6N6RKY7_9FLAO</name>
<sequence>MKNYQFRLIDSTYSSEDASELLMALVSEKIRFLNEKISTLETGSEQKTHHLETRIRELKSELRTLELMLDEYDGEEADFGIRCSVQMSVKTPVISA</sequence>
<feature type="coiled-coil region" evidence="1">
    <location>
        <begin position="48"/>
        <end position="75"/>
    </location>
</feature>
<evidence type="ECO:0000256" key="1">
    <source>
        <dbReference type="SAM" id="Coils"/>
    </source>
</evidence>